<name>A0A0E0AAW9_9ORYZ</name>
<dbReference type="Gramene" id="OGLUM06G19570.1">
    <property type="protein sequence ID" value="OGLUM06G19570.1"/>
    <property type="gene ID" value="OGLUM06G19570"/>
</dbReference>
<proteinExistence type="predicted"/>
<dbReference type="Proteomes" id="UP000026961">
    <property type="component" value="Chromosome 6"/>
</dbReference>
<dbReference type="AlphaFoldDB" id="A0A0E0AAW9"/>
<accession>A0A0E0AAW9</accession>
<evidence type="ECO:0000313" key="1">
    <source>
        <dbReference type="EnsemblPlants" id="OGLUM06G19570.1"/>
    </source>
</evidence>
<protein>
    <submittedName>
        <fullName evidence="1">Uncharacterized protein</fullName>
    </submittedName>
</protein>
<dbReference type="EnsemblPlants" id="OGLUM06G19570.1">
    <property type="protein sequence ID" value="OGLUM06G19570.1"/>
    <property type="gene ID" value="OGLUM06G19570"/>
</dbReference>
<sequence>MAWRMAAAQRWRLPVGGGGCMGSDVSPPSSQIRLRQRRRGGGGWGWGVEGSWAVASPLSSPSWWRQRRWAAATSPPDLASSGGCFRLLTVVVRVFLSRDRGRFLHDAFLFITLLPHGRRWSRPATIVLVSFSRAELRGMGCPRAVLQPRI</sequence>
<organism evidence="1">
    <name type="scientific">Oryza glumipatula</name>
    <dbReference type="NCBI Taxonomy" id="40148"/>
    <lineage>
        <taxon>Eukaryota</taxon>
        <taxon>Viridiplantae</taxon>
        <taxon>Streptophyta</taxon>
        <taxon>Embryophyta</taxon>
        <taxon>Tracheophyta</taxon>
        <taxon>Spermatophyta</taxon>
        <taxon>Magnoliopsida</taxon>
        <taxon>Liliopsida</taxon>
        <taxon>Poales</taxon>
        <taxon>Poaceae</taxon>
        <taxon>BOP clade</taxon>
        <taxon>Oryzoideae</taxon>
        <taxon>Oryzeae</taxon>
        <taxon>Oryzinae</taxon>
        <taxon>Oryza</taxon>
    </lineage>
</organism>
<dbReference type="HOGENOM" id="CLU_1743368_0_0_1"/>
<keyword evidence="2" id="KW-1185">Reference proteome</keyword>
<reference evidence="1" key="1">
    <citation type="submission" date="2015-04" db="UniProtKB">
        <authorList>
            <consortium name="EnsemblPlants"/>
        </authorList>
    </citation>
    <scope>IDENTIFICATION</scope>
</reference>
<reference evidence="1" key="2">
    <citation type="submission" date="2018-05" db="EMBL/GenBank/DDBJ databases">
        <title>OgluRS3 (Oryza glumaepatula Reference Sequence Version 3).</title>
        <authorList>
            <person name="Zhang J."/>
            <person name="Kudrna D."/>
            <person name="Lee S."/>
            <person name="Talag J."/>
            <person name="Welchert J."/>
            <person name="Wing R.A."/>
        </authorList>
    </citation>
    <scope>NUCLEOTIDE SEQUENCE [LARGE SCALE GENOMIC DNA]</scope>
</reference>
<evidence type="ECO:0000313" key="2">
    <source>
        <dbReference type="Proteomes" id="UP000026961"/>
    </source>
</evidence>